<evidence type="ECO:0000256" key="1">
    <source>
        <dbReference type="ARBA" id="ARBA00022553"/>
    </source>
</evidence>
<name>A0A6J4U837_9BACT</name>
<dbReference type="EMBL" id="CADCWH010000015">
    <property type="protein sequence ID" value="CAA9540696.1"/>
    <property type="molecule type" value="Genomic_DNA"/>
</dbReference>
<dbReference type="PANTHER" id="PTHR44591:SF3">
    <property type="entry name" value="RESPONSE REGULATORY DOMAIN-CONTAINING PROTEIN"/>
    <property type="match status" value="1"/>
</dbReference>
<dbReference type="InterPro" id="IPR050595">
    <property type="entry name" value="Bact_response_regulator"/>
</dbReference>
<gene>
    <name evidence="4" type="ORF">AVDCRST_MAG70-79</name>
</gene>
<organism evidence="4">
    <name type="scientific">uncultured Thermomicrobiales bacterium</name>
    <dbReference type="NCBI Taxonomy" id="1645740"/>
    <lineage>
        <taxon>Bacteria</taxon>
        <taxon>Pseudomonadati</taxon>
        <taxon>Thermomicrobiota</taxon>
        <taxon>Thermomicrobia</taxon>
        <taxon>Thermomicrobiales</taxon>
        <taxon>environmental samples</taxon>
    </lineage>
</organism>
<evidence type="ECO:0000259" key="3">
    <source>
        <dbReference type="PROSITE" id="PS50110"/>
    </source>
</evidence>
<feature type="domain" description="Response regulatory" evidence="3">
    <location>
        <begin position="3"/>
        <end position="115"/>
    </location>
</feature>
<sequence>MTQVLVVDDELVIREIIATVLRDEGYDVLEASGGRQMVEVLATAHPHLILLDLMMPDGDGQNALHELRSEPSLRDIPVVVMTAGRWSQPLATPVAGIVTKPLDIGDLLTTVARFARPLAP</sequence>
<dbReference type="SMART" id="SM00448">
    <property type="entry name" value="REC"/>
    <property type="match status" value="1"/>
</dbReference>
<dbReference type="PANTHER" id="PTHR44591">
    <property type="entry name" value="STRESS RESPONSE REGULATOR PROTEIN 1"/>
    <property type="match status" value="1"/>
</dbReference>
<dbReference type="SUPFAM" id="SSF52172">
    <property type="entry name" value="CheY-like"/>
    <property type="match status" value="1"/>
</dbReference>
<dbReference type="AlphaFoldDB" id="A0A6J4U837"/>
<dbReference type="InterPro" id="IPR011006">
    <property type="entry name" value="CheY-like_superfamily"/>
</dbReference>
<proteinExistence type="predicted"/>
<evidence type="ECO:0000256" key="2">
    <source>
        <dbReference type="PROSITE-ProRule" id="PRU00169"/>
    </source>
</evidence>
<dbReference type="GO" id="GO:0000160">
    <property type="term" value="P:phosphorelay signal transduction system"/>
    <property type="evidence" value="ECO:0007669"/>
    <property type="project" value="InterPro"/>
</dbReference>
<feature type="modified residue" description="4-aspartylphosphate" evidence="2">
    <location>
        <position position="52"/>
    </location>
</feature>
<dbReference type="Gene3D" id="3.40.50.2300">
    <property type="match status" value="1"/>
</dbReference>
<protein>
    <recommendedName>
        <fullName evidence="3">Response regulatory domain-containing protein</fullName>
    </recommendedName>
</protein>
<evidence type="ECO:0000313" key="4">
    <source>
        <dbReference type="EMBL" id="CAA9540696.1"/>
    </source>
</evidence>
<accession>A0A6J4U837</accession>
<dbReference type="PROSITE" id="PS50110">
    <property type="entry name" value="RESPONSE_REGULATORY"/>
    <property type="match status" value="1"/>
</dbReference>
<keyword evidence="1 2" id="KW-0597">Phosphoprotein</keyword>
<reference evidence="4" key="1">
    <citation type="submission" date="2020-02" db="EMBL/GenBank/DDBJ databases">
        <authorList>
            <person name="Meier V. D."/>
        </authorList>
    </citation>
    <scope>NUCLEOTIDE SEQUENCE</scope>
    <source>
        <strain evidence="4">AVDCRST_MAG70</strain>
    </source>
</reference>
<dbReference type="InterPro" id="IPR001789">
    <property type="entry name" value="Sig_transdc_resp-reg_receiver"/>
</dbReference>
<dbReference type="Pfam" id="PF00072">
    <property type="entry name" value="Response_reg"/>
    <property type="match status" value="1"/>
</dbReference>